<dbReference type="EMBL" id="JARPZN010000001">
    <property type="protein sequence ID" value="MDT2689119.1"/>
    <property type="molecule type" value="Genomic_DNA"/>
</dbReference>
<dbReference type="Proteomes" id="UP000439965">
    <property type="component" value="Unassembled WGS sequence"/>
</dbReference>
<gene>
    <name evidence="4" type="ORF">EGM181_13590</name>
    <name evidence="3" type="ORF">GTI89_10085</name>
    <name evidence="1" type="ORF">HWH42_01955</name>
    <name evidence="2" type="ORF">P7E30_02710</name>
</gene>
<evidence type="ECO:0000313" key="6">
    <source>
        <dbReference type="Proteomes" id="UP000516696"/>
    </source>
</evidence>
<evidence type="ECO:0000313" key="7">
    <source>
        <dbReference type="Proteomes" id="UP000571857"/>
    </source>
</evidence>
<evidence type="ECO:0000313" key="3">
    <source>
        <dbReference type="EMBL" id="MXS26406.1"/>
    </source>
</evidence>
<accession>A0A366U9U2</accession>
<dbReference type="RefSeq" id="WP_003125702.1">
    <property type="nucleotide sequence ID" value="NZ_BSYC01000001.1"/>
</dbReference>
<dbReference type="AlphaFoldDB" id="A0A366U9U2"/>
<dbReference type="EMBL" id="CP050485">
    <property type="protein sequence ID" value="QOG28212.1"/>
    <property type="molecule type" value="Genomic_DNA"/>
</dbReference>
<proteinExistence type="predicted"/>
<reference evidence="1 7" key="3">
    <citation type="submission" date="2020-06" db="EMBL/GenBank/DDBJ databases">
        <title>Crossreactivity between MHC class I-restricted antigens from cancer cells and an enterococcal bacteriophage.</title>
        <authorList>
            <person name="Fluckiger A."/>
            <person name="Daillere R."/>
            <person name="Sassi M."/>
            <person name="Cattoir V."/>
            <person name="Kroemer G."/>
            <person name="Zitvogel L."/>
        </authorList>
    </citation>
    <scope>NUCLEOTIDE SEQUENCE [LARGE SCALE GENOMIC DNA]</scope>
    <source>
        <strain evidence="1 7">EG4</strain>
    </source>
</reference>
<evidence type="ECO:0000313" key="1">
    <source>
        <dbReference type="EMBL" id="MBA0971369.1"/>
    </source>
</evidence>
<protein>
    <submittedName>
        <fullName evidence="3">Uncharacterized protein</fullName>
    </submittedName>
</protein>
<organism evidence="3 5">
    <name type="scientific">Enterococcus gallinarum</name>
    <dbReference type="NCBI Taxonomy" id="1353"/>
    <lineage>
        <taxon>Bacteria</taxon>
        <taxon>Bacillati</taxon>
        <taxon>Bacillota</taxon>
        <taxon>Bacilli</taxon>
        <taxon>Lactobacillales</taxon>
        <taxon>Enterococcaceae</taxon>
        <taxon>Enterococcus</taxon>
    </lineage>
</organism>
<dbReference type="Proteomes" id="UP000516696">
    <property type="component" value="Chromosome"/>
</dbReference>
<dbReference type="EMBL" id="JABXJK010000009">
    <property type="protein sequence ID" value="MBA0971369.1"/>
    <property type="molecule type" value="Genomic_DNA"/>
</dbReference>
<sequence>MKKIEDVKETEVLAKAYIAVKGYQDQINVSGDEVSFSGEVDSGKHDGVPSKLPDTEDEIKQAIDQMIETIKKETI</sequence>
<evidence type="ECO:0000313" key="4">
    <source>
        <dbReference type="EMBL" id="QOG28212.1"/>
    </source>
</evidence>
<reference evidence="3 5" key="1">
    <citation type="submission" date="2019-04" db="EMBL/GenBank/DDBJ databases">
        <title>Step-wise assembly of the neonatal virome modulated by breast feeding.</title>
        <authorList>
            <person name="Liang G."/>
            <person name="Bushman F."/>
        </authorList>
    </citation>
    <scope>NUCLEOTIDE SEQUENCE [LARGE SCALE GENOMIC DNA]</scope>
    <source>
        <strain evidence="3 5">E3404</strain>
    </source>
</reference>
<dbReference type="GeneID" id="93224993"/>
<dbReference type="Proteomes" id="UP001183682">
    <property type="component" value="Unassembled WGS sequence"/>
</dbReference>
<dbReference type="Proteomes" id="UP000571857">
    <property type="component" value="Unassembled WGS sequence"/>
</dbReference>
<evidence type="ECO:0000313" key="5">
    <source>
        <dbReference type="Proteomes" id="UP000439965"/>
    </source>
</evidence>
<reference evidence="2" key="4">
    <citation type="submission" date="2023-03" db="EMBL/GenBank/DDBJ databases">
        <authorList>
            <person name="Shen W."/>
            <person name="Cai J."/>
        </authorList>
    </citation>
    <scope>NUCLEOTIDE SEQUENCE</scope>
    <source>
        <strain evidence="2">K69-2</strain>
    </source>
</reference>
<evidence type="ECO:0000313" key="2">
    <source>
        <dbReference type="EMBL" id="MDT2689119.1"/>
    </source>
</evidence>
<name>A0A366U9U2_ENTGA</name>
<reference evidence="4 6" key="2">
    <citation type="submission" date="2020-03" db="EMBL/GenBank/DDBJ databases">
        <title>Characterization of ganglioside-mimicking enterococci.</title>
        <authorList>
            <person name="Patry R.T."/>
            <person name="Nothaft H."/>
            <person name="Bridger R."/>
            <person name="Shajahan A."/>
            <person name="Huynh S."/>
            <person name="Sanchez S."/>
            <person name="Azadi P."/>
            <person name="Cooper K."/>
            <person name="Miller W.G."/>
            <person name="Parker C.T."/>
            <person name="Wells L."/>
            <person name="Szymanski C.M."/>
        </authorList>
    </citation>
    <scope>NUCLEOTIDE SEQUENCE [LARGE SCALE GENOMIC DNA]</scope>
    <source>
        <strain evidence="4 6">EGM181</strain>
    </source>
</reference>
<dbReference type="EMBL" id="WVTI01000008">
    <property type="protein sequence ID" value="MXS26406.1"/>
    <property type="molecule type" value="Genomic_DNA"/>
</dbReference>